<dbReference type="GO" id="GO:0016787">
    <property type="term" value="F:hydrolase activity"/>
    <property type="evidence" value="ECO:0007669"/>
    <property type="project" value="UniProtKB-KW"/>
</dbReference>
<dbReference type="PANTHER" id="PTHR46825:SF11">
    <property type="entry name" value="PENICILLIN-BINDING PROTEIN 4"/>
    <property type="match status" value="1"/>
</dbReference>
<feature type="signal peptide" evidence="3">
    <location>
        <begin position="1"/>
        <end position="22"/>
    </location>
</feature>
<dbReference type="Pfam" id="PF00144">
    <property type="entry name" value="Beta-lactamase"/>
    <property type="match status" value="1"/>
</dbReference>
<dbReference type="PANTHER" id="PTHR46825">
    <property type="entry name" value="D-ALANYL-D-ALANINE-CARBOXYPEPTIDASE/ENDOPEPTIDASE AMPH"/>
    <property type="match status" value="1"/>
</dbReference>
<name>A0A4R5U9W5_9GAMM</name>
<organism evidence="5 6">
    <name type="scientific">Luteimonas terrae</name>
    <dbReference type="NCBI Taxonomy" id="1530191"/>
    <lineage>
        <taxon>Bacteria</taxon>
        <taxon>Pseudomonadati</taxon>
        <taxon>Pseudomonadota</taxon>
        <taxon>Gammaproteobacteria</taxon>
        <taxon>Lysobacterales</taxon>
        <taxon>Lysobacteraceae</taxon>
        <taxon>Luteimonas</taxon>
    </lineage>
</organism>
<dbReference type="InterPro" id="IPR012338">
    <property type="entry name" value="Beta-lactam/transpept-like"/>
</dbReference>
<proteinExistence type="predicted"/>
<dbReference type="GO" id="GO:0016020">
    <property type="term" value="C:membrane"/>
    <property type="evidence" value="ECO:0007669"/>
    <property type="project" value="UniProtKB-SubCell"/>
</dbReference>
<gene>
    <name evidence="5" type="ORF">E2F49_08555</name>
</gene>
<comment type="caution">
    <text evidence="5">The sequence shown here is derived from an EMBL/GenBank/DDBJ whole genome shotgun (WGS) entry which is preliminary data.</text>
</comment>
<dbReference type="EMBL" id="SMTG01000003">
    <property type="protein sequence ID" value="TDK31489.1"/>
    <property type="molecule type" value="Genomic_DNA"/>
</dbReference>
<keyword evidence="6" id="KW-1185">Reference proteome</keyword>
<reference evidence="5 6" key="1">
    <citation type="submission" date="2019-03" db="EMBL/GenBank/DDBJ databases">
        <title>Luteimonas zhaokaii sp.nov., isolated from the rectal contents of Plateau pika in Yushu, Qinghai Province, China.</title>
        <authorList>
            <person name="Zhang G."/>
        </authorList>
    </citation>
    <scope>NUCLEOTIDE SEQUENCE [LARGE SCALE GENOMIC DNA]</scope>
    <source>
        <strain evidence="5 6">THG-MD21</strain>
    </source>
</reference>
<evidence type="ECO:0000313" key="5">
    <source>
        <dbReference type="EMBL" id="TDK31489.1"/>
    </source>
</evidence>
<sequence>MRRRAVLGAIGALALAPAYAYAGHDEDALLDAIDLDGAPGAAIGVVRAGRIVVLGGRGRRGPFDARTPGADTAFEIGSLTKTFTACLVFALAADGLLDIDAPIAAYVDDLPPTWRDRSLASLLAHTGGLPEYLDATNFRTLMPQALTPREIVAIAADRPLAFAAGTRHVYSNTGYVLLGMAAEAVGGASYWTQLDTRFFRPAGMTRTGPRTQVQAGHDVATGRFWTGVDWDDTPPPAAPGATFSAGGLVSTARDLARWAIALDAGQLVDASTRARMWRRASLADGTAIDWGLGWKIEGSSERPVVAHGGGTAGFSCWFRRDIAARLTTIVLTNQNGRADPTLMSDALEAALQSQSR</sequence>
<dbReference type="RefSeq" id="WP_133393526.1">
    <property type="nucleotide sequence ID" value="NZ_SMTG01000003.1"/>
</dbReference>
<evidence type="ECO:0000256" key="2">
    <source>
        <dbReference type="ARBA" id="ARBA00023136"/>
    </source>
</evidence>
<dbReference type="AlphaFoldDB" id="A0A4R5U9W5"/>
<dbReference type="Proteomes" id="UP000295543">
    <property type="component" value="Unassembled WGS sequence"/>
</dbReference>
<feature type="chain" id="PRO_5020825649" evidence="3">
    <location>
        <begin position="23"/>
        <end position="356"/>
    </location>
</feature>
<dbReference type="InterPro" id="IPR001466">
    <property type="entry name" value="Beta-lactam-related"/>
</dbReference>
<evidence type="ECO:0000313" key="6">
    <source>
        <dbReference type="Proteomes" id="UP000295543"/>
    </source>
</evidence>
<dbReference type="SUPFAM" id="SSF56601">
    <property type="entry name" value="beta-lactamase/transpeptidase-like"/>
    <property type="match status" value="1"/>
</dbReference>
<feature type="domain" description="Beta-lactamase-related" evidence="4">
    <location>
        <begin position="37"/>
        <end position="341"/>
    </location>
</feature>
<evidence type="ECO:0000259" key="4">
    <source>
        <dbReference type="Pfam" id="PF00144"/>
    </source>
</evidence>
<accession>A0A4R5U9W5</accession>
<evidence type="ECO:0000256" key="3">
    <source>
        <dbReference type="SAM" id="SignalP"/>
    </source>
</evidence>
<dbReference type="OrthoDB" id="9799367at2"/>
<evidence type="ECO:0000256" key="1">
    <source>
        <dbReference type="ARBA" id="ARBA00004370"/>
    </source>
</evidence>
<keyword evidence="5" id="KW-0378">Hydrolase</keyword>
<dbReference type="InterPro" id="IPR050491">
    <property type="entry name" value="AmpC-like"/>
</dbReference>
<keyword evidence="2" id="KW-0472">Membrane</keyword>
<dbReference type="Gene3D" id="3.40.710.10">
    <property type="entry name" value="DD-peptidase/beta-lactamase superfamily"/>
    <property type="match status" value="1"/>
</dbReference>
<protein>
    <submittedName>
        <fullName evidence="5">Class A beta-lactamase-related serine hydrolase</fullName>
    </submittedName>
</protein>
<comment type="subcellular location">
    <subcellularLocation>
        <location evidence="1">Membrane</location>
    </subcellularLocation>
</comment>
<keyword evidence="3" id="KW-0732">Signal</keyword>